<protein>
    <submittedName>
        <fullName evidence="2">Uncharacterized protein</fullName>
    </submittedName>
</protein>
<comment type="caution">
    <text evidence="2">The sequence shown here is derived from an EMBL/GenBank/DDBJ whole genome shotgun (WGS) entry which is preliminary data.</text>
</comment>
<dbReference type="EMBL" id="QDHA01000068">
    <property type="protein sequence ID" value="RCJ05654.1"/>
    <property type="molecule type" value="Genomic_DNA"/>
</dbReference>
<gene>
    <name evidence="2" type="ORF">DDK22_25745</name>
</gene>
<reference evidence="2 3" key="1">
    <citation type="submission" date="2018-04" db="EMBL/GenBank/DDBJ databases">
        <title>Cupriavidus necator CR12 genome sequencing and assembly.</title>
        <authorList>
            <person name="Ben Fekih I."/>
            <person name="Mazhar H.S."/>
            <person name="Bello S.K."/>
            <person name="Rensing C."/>
        </authorList>
    </citation>
    <scope>NUCLEOTIDE SEQUENCE [LARGE SCALE GENOMIC DNA]</scope>
    <source>
        <strain evidence="2 3">CR12</strain>
    </source>
</reference>
<dbReference type="RefSeq" id="WP_114134369.1">
    <property type="nucleotide sequence ID" value="NZ_CP068436.1"/>
</dbReference>
<dbReference type="Proteomes" id="UP000253501">
    <property type="component" value="Unassembled WGS sequence"/>
</dbReference>
<proteinExistence type="predicted"/>
<evidence type="ECO:0000313" key="2">
    <source>
        <dbReference type="EMBL" id="RCJ05654.1"/>
    </source>
</evidence>
<name>A0A367PDL2_CUPNE</name>
<keyword evidence="1" id="KW-0732">Signal</keyword>
<feature type="chain" id="PRO_5016687732" evidence="1">
    <location>
        <begin position="21"/>
        <end position="59"/>
    </location>
</feature>
<evidence type="ECO:0000256" key="1">
    <source>
        <dbReference type="SAM" id="SignalP"/>
    </source>
</evidence>
<dbReference type="AlphaFoldDB" id="A0A367PDL2"/>
<feature type="signal peptide" evidence="1">
    <location>
        <begin position="1"/>
        <end position="20"/>
    </location>
</feature>
<accession>A0A367PDL2</accession>
<evidence type="ECO:0000313" key="3">
    <source>
        <dbReference type="Proteomes" id="UP000253501"/>
    </source>
</evidence>
<organism evidence="2 3">
    <name type="scientific">Cupriavidus necator</name>
    <name type="common">Alcaligenes eutrophus</name>
    <name type="synonym">Ralstonia eutropha</name>
    <dbReference type="NCBI Taxonomy" id="106590"/>
    <lineage>
        <taxon>Bacteria</taxon>
        <taxon>Pseudomonadati</taxon>
        <taxon>Pseudomonadota</taxon>
        <taxon>Betaproteobacteria</taxon>
        <taxon>Burkholderiales</taxon>
        <taxon>Burkholderiaceae</taxon>
        <taxon>Cupriavidus</taxon>
    </lineage>
</organism>
<sequence length="59" mass="6348">MIIRAILTAFCVTAAIFASAGSAVREQSAEFEAFQDRAPDLSTTCLGFYRGRGSAIECR</sequence>